<proteinExistence type="predicted"/>
<reference evidence="3" key="1">
    <citation type="submission" date="2020-08" db="EMBL/GenBank/DDBJ databases">
        <title>Genome public.</title>
        <authorList>
            <person name="Liu C."/>
            <person name="Sun Q."/>
        </authorList>
    </citation>
    <scope>NUCLEOTIDE SEQUENCE</scope>
    <source>
        <strain evidence="3">NSJ-54</strain>
    </source>
</reference>
<comment type="caution">
    <text evidence="3">The sequence shown here is derived from an EMBL/GenBank/DDBJ whole genome shotgun (WGS) entry which is preliminary data.</text>
</comment>
<gene>
    <name evidence="3" type="ORF">H8709_00850</name>
</gene>
<feature type="transmembrane region" description="Helical" evidence="1">
    <location>
        <begin position="51"/>
        <end position="72"/>
    </location>
</feature>
<organism evidence="3 4">
    <name type="scientific">Zongyangia hominis</name>
    <dbReference type="NCBI Taxonomy" id="2763677"/>
    <lineage>
        <taxon>Bacteria</taxon>
        <taxon>Bacillati</taxon>
        <taxon>Bacillota</taxon>
        <taxon>Clostridia</taxon>
        <taxon>Eubacteriales</taxon>
        <taxon>Oscillospiraceae</taxon>
        <taxon>Zongyangia</taxon>
    </lineage>
</organism>
<feature type="chain" id="PRO_5036921048" description="Gram-positive cocci surface proteins LPxTG domain-containing protein" evidence="2">
    <location>
        <begin position="28"/>
        <end position="77"/>
    </location>
</feature>
<evidence type="ECO:0000313" key="3">
    <source>
        <dbReference type="EMBL" id="MBC8569378.1"/>
    </source>
</evidence>
<sequence length="77" mass="7883">MKNLRSWALHVAVAVTLLLMTNLPALAGEGTLVREVGGNPATGDTSGMMLGIMVVLLGASLIAIVAVALVSAKKKKK</sequence>
<dbReference type="Proteomes" id="UP000660861">
    <property type="component" value="Unassembled WGS sequence"/>
</dbReference>
<keyword evidence="2" id="KW-0732">Signal</keyword>
<feature type="signal peptide" evidence="2">
    <location>
        <begin position="1"/>
        <end position="27"/>
    </location>
</feature>
<accession>A0A926EAC4</accession>
<keyword evidence="1" id="KW-0812">Transmembrane</keyword>
<name>A0A926EAC4_9FIRM</name>
<keyword evidence="4" id="KW-1185">Reference proteome</keyword>
<protein>
    <recommendedName>
        <fullName evidence="5">Gram-positive cocci surface proteins LPxTG domain-containing protein</fullName>
    </recommendedName>
</protein>
<evidence type="ECO:0000256" key="2">
    <source>
        <dbReference type="SAM" id="SignalP"/>
    </source>
</evidence>
<keyword evidence="1" id="KW-1133">Transmembrane helix</keyword>
<evidence type="ECO:0000256" key="1">
    <source>
        <dbReference type="SAM" id="Phobius"/>
    </source>
</evidence>
<dbReference type="AlphaFoldDB" id="A0A926EAC4"/>
<dbReference type="EMBL" id="JACRTC010000001">
    <property type="protein sequence ID" value="MBC8569378.1"/>
    <property type="molecule type" value="Genomic_DNA"/>
</dbReference>
<dbReference type="RefSeq" id="WP_262396482.1">
    <property type="nucleotide sequence ID" value="NZ_JACRTC010000001.1"/>
</dbReference>
<evidence type="ECO:0008006" key="5">
    <source>
        <dbReference type="Google" id="ProtNLM"/>
    </source>
</evidence>
<keyword evidence="1" id="KW-0472">Membrane</keyword>
<evidence type="ECO:0000313" key="4">
    <source>
        <dbReference type="Proteomes" id="UP000660861"/>
    </source>
</evidence>